<dbReference type="AlphaFoldDB" id="A0A8K0RM44"/>
<dbReference type="Pfam" id="PF19527">
    <property type="entry name" value="DUF6055"/>
    <property type="match status" value="1"/>
</dbReference>
<dbReference type="EMBL" id="JAGPXF010000007">
    <property type="protein sequence ID" value="KAH7235342.1"/>
    <property type="molecule type" value="Genomic_DNA"/>
</dbReference>
<name>A0A8K0RM44_9HYPO</name>
<keyword evidence="1" id="KW-0732">Signal</keyword>
<dbReference type="InterPro" id="IPR045690">
    <property type="entry name" value="DUF6055"/>
</dbReference>
<evidence type="ECO:0000256" key="1">
    <source>
        <dbReference type="SAM" id="SignalP"/>
    </source>
</evidence>
<sequence length="428" mass="47212">MFIFKRLIITILLTAVPSGAVPQDLPRLVARKAPRYSANPKIGPGGDVFKDSAHFRVYGNNGTESTQALSLLEAAYDCFVGTLGFRSTGISFWDTSTSGGPRTKTNVYSVDELPGAAGVMQADHNAGLGWLIVQKDFVATSGVAVHEYGHVLHYHQRTWVEQSRTGAWWETFANWVADTYGTSDLCAPARRSHKKSIEATEINLWKLIGDSFQPLIDGSVGTGNYYEAFPFFTYLTNNPDKYAKLGTKTLLNMMTKYKLNSNETPLHTLQRISGKTPVADIIGSYWARMAYVDIGHTLAYQAFLDHRQDFNYANVDSKGKNLYTVKPERRPQYMGANIIPLTTTGGNVTAKITTKGLYRATLVVHNDSTTRYVKFHYGSATVSIESGEEISLVVAHTPGLILYDPFDLSIEAKQGLDYSFTLSGAAIL</sequence>
<organism evidence="2 3">
    <name type="scientific">Fusarium tricinctum</name>
    <dbReference type="NCBI Taxonomy" id="61284"/>
    <lineage>
        <taxon>Eukaryota</taxon>
        <taxon>Fungi</taxon>
        <taxon>Dikarya</taxon>
        <taxon>Ascomycota</taxon>
        <taxon>Pezizomycotina</taxon>
        <taxon>Sordariomycetes</taxon>
        <taxon>Hypocreomycetidae</taxon>
        <taxon>Hypocreales</taxon>
        <taxon>Nectriaceae</taxon>
        <taxon>Fusarium</taxon>
        <taxon>Fusarium tricinctum species complex</taxon>
    </lineage>
</organism>
<evidence type="ECO:0008006" key="4">
    <source>
        <dbReference type="Google" id="ProtNLM"/>
    </source>
</evidence>
<gene>
    <name evidence="2" type="ORF">BKA59DRAFT_484694</name>
</gene>
<dbReference type="Proteomes" id="UP000813427">
    <property type="component" value="Unassembled WGS sequence"/>
</dbReference>
<comment type="caution">
    <text evidence="2">The sequence shown here is derived from an EMBL/GenBank/DDBJ whole genome shotgun (WGS) entry which is preliminary data.</text>
</comment>
<keyword evidence="3" id="KW-1185">Reference proteome</keyword>
<accession>A0A8K0RM44</accession>
<dbReference type="OrthoDB" id="5319191at2759"/>
<reference evidence="2" key="1">
    <citation type="journal article" date="2021" name="Nat. Commun.">
        <title>Genetic determinants of endophytism in the Arabidopsis root mycobiome.</title>
        <authorList>
            <person name="Mesny F."/>
            <person name="Miyauchi S."/>
            <person name="Thiergart T."/>
            <person name="Pickel B."/>
            <person name="Atanasova L."/>
            <person name="Karlsson M."/>
            <person name="Huettel B."/>
            <person name="Barry K.W."/>
            <person name="Haridas S."/>
            <person name="Chen C."/>
            <person name="Bauer D."/>
            <person name="Andreopoulos W."/>
            <person name="Pangilinan J."/>
            <person name="LaButti K."/>
            <person name="Riley R."/>
            <person name="Lipzen A."/>
            <person name="Clum A."/>
            <person name="Drula E."/>
            <person name="Henrissat B."/>
            <person name="Kohler A."/>
            <person name="Grigoriev I.V."/>
            <person name="Martin F.M."/>
            <person name="Hacquard S."/>
        </authorList>
    </citation>
    <scope>NUCLEOTIDE SEQUENCE</scope>
    <source>
        <strain evidence="2">MPI-SDFR-AT-0068</strain>
    </source>
</reference>
<proteinExistence type="predicted"/>
<evidence type="ECO:0000313" key="2">
    <source>
        <dbReference type="EMBL" id="KAH7235342.1"/>
    </source>
</evidence>
<feature type="signal peptide" evidence="1">
    <location>
        <begin position="1"/>
        <end position="22"/>
    </location>
</feature>
<protein>
    <recommendedName>
        <fullName evidence="4">Dockerin type 1</fullName>
    </recommendedName>
</protein>
<evidence type="ECO:0000313" key="3">
    <source>
        <dbReference type="Proteomes" id="UP000813427"/>
    </source>
</evidence>
<feature type="chain" id="PRO_5035429835" description="Dockerin type 1" evidence="1">
    <location>
        <begin position="23"/>
        <end position="428"/>
    </location>
</feature>